<keyword evidence="1" id="KW-0732">Signal</keyword>
<feature type="signal peptide" evidence="1">
    <location>
        <begin position="1"/>
        <end position="30"/>
    </location>
</feature>
<sequence length="287" mass="31239">MVVKRAVAKRFLYYSASLACLTLMTTAALAWESPQRVVKLSPQMRAVPQQQAMAPLPMETIRAFLREHRVVEPGAPIRELAYVVGGENQRLMSGAGDTLYARGVLPSNARLGIYRPGERYVSAEGTPLGTELINIGEARQLSSEGDIARLEVLSAYQEVRNNDILLPLDAPLFESQSSENSFQPRLPLNDVAGQIIAVPGGVRFIGRLQIVALDIGTQDGLQPGHVLHVGQQGELVNDPRSQELLQLPATEAGRVMVVKPYSLMSYALVMQASNVLAVGDRIHAPVR</sequence>
<dbReference type="PANTHER" id="PTHR34700">
    <property type="entry name" value="POTASSIUM BINDING PROTEIN KBP"/>
    <property type="match status" value="1"/>
</dbReference>
<dbReference type="InterPro" id="IPR052196">
    <property type="entry name" value="Bact_Kbp"/>
</dbReference>
<dbReference type="PANTHER" id="PTHR34700:SF8">
    <property type="entry name" value="POTASSIUM BINDING PROTEIN KBP"/>
    <property type="match status" value="1"/>
</dbReference>
<name>A0A3D0KLV3_9GAMM</name>
<accession>A0A3D0KLV3</accession>
<comment type="caution">
    <text evidence="2">The sequence shown here is derived from an EMBL/GenBank/DDBJ whole genome shotgun (WGS) entry which is preliminary data.</text>
</comment>
<dbReference type="EMBL" id="DOTR01000103">
    <property type="protein sequence ID" value="HCA04181.1"/>
    <property type="molecule type" value="Genomic_DNA"/>
</dbReference>
<gene>
    <name evidence="2" type="ORF">DEO68_18890</name>
</gene>
<evidence type="ECO:0000313" key="2">
    <source>
        <dbReference type="EMBL" id="HCA04181.1"/>
    </source>
</evidence>
<feature type="chain" id="PRO_5017737054" evidence="1">
    <location>
        <begin position="31"/>
        <end position="287"/>
    </location>
</feature>
<reference evidence="2" key="1">
    <citation type="journal article" date="2018" name="Nat. Biotechnol.">
        <title>A standardized bacterial taxonomy based on genome phylogeny substantially revises the tree of life.</title>
        <authorList>
            <person name="Parks D.H."/>
            <person name="Chuvochina M."/>
            <person name="Waite D.W."/>
            <person name="Rinke C."/>
            <person name="Skarshewski A."/>
            <person name="Chaumeil P.A."/>
            <person name="Hugenholtz P."/>
        </authorList>
    </citation>
    <scope>NUCLEOTIDE SEQUENCE [LARGE SCALE GENOMIC DNA]</scope>
    <source>
        <strain evidence="2">UBA11284</strain>
    </source>
</reference>
<organism evidence="2">
    <name type="scientific">Halomonas campaniensis</name>
    <dbReference type="NCBI Taxonomy" id="213554"/>
    <lineage>
        <taxon>Bacteria</taxon>
        <taxon>Pseudomonadati</taxon>
        <taxon>Pseudomonadota</taxon>
        <taxon>Gammaproteobacteria</taxon>
        <taxon>Oceanospirillales</taxon>
        <taxon>Halomonadaceae</taxon>
        <taxon>Halomonas</taxon>
    </lineage>
</organism>
<evidence type="ECO:0000256" key="1">
    <source>
        <dbReference type="SAM" id="SignalP"/>
    </source>
</evidence>
<protein>
    <submittedName>
        <fullName evidence="2">Peptidoglycan-binding protein</fullName>
    </submittedName>
</protein>
<dbReference type="AlphaFoldDB" id="A0A3D0KLV3"/>
<proteinExistence type="predicted"/>